<organism evidence="2 3">
    <name type="scientific">Komagataeibacter xylinus</name>
    <name type="common">Gluconacetobacter xylinus</name>
    <dbReference type="NCBI Taxonomy" id="28448"/>
    <lineage>
        <taxon>Bacteria</taxon>
        <taxon>Pseudomonadati</taxon>
        <taxon>Pseudomonadota</taxon>
        <taxon>Alphaproteobacteria</taxon>
        <taxon>Acetobacterales</taxon>
        <taxon>Acetobacteraceae</taxon>
        <taxon>Komagataeibacter</taxon>
    </lineage>
</organism>
<accession>A0A857FVL5</accession>
<dbReference type="EMBL" id="CP041348">
    <property type="protein sequence ID" value="QHC36734.1"/>
    <property type="molecule type" value="Genomic_DNA"/>
</dbReference>
<gene>
    <name evidence="2" type="ORF">FMA36_15560</name>
</gene>
<evidence type="ECO:0000313" key="3">
    <source>
        <dbReference type="Proteomes" id="UP000464674"/>
    </source>
</evidence>
<name>A0A857FVL5_KOMXY</name>
<sequence length="252" mass="27796">MTRYFPFALVSVLCGIWHTSAWAGECYNLANHEPSKLTGTLEYVMFPGPPNYEDIQKGDTPEPEYILKLQDPICITGDDSADPSNHFQAVQLSSEKEEPFRAFLHKNVTVQLTNQMAAETGHHHEPLVATVTSIAPAQAKPMDFTDEYGTAATTIRAFYTALHDAQGADAAAMVIPEKRTTAAFSPSNLTRFYGSLTDPISVLDIAQENDSTFIVHYHYVIKSRVCDGRATVTTTMRNGQNFIQGIRAMNGC</sequence>
<feature type="chain" id="PRO_5033039094" description="DUF4431 domain-containing protein" evidence="1">
    <location>
        <begin position="24"/>
        <end position="252"/>
    </location>
</feature>
<evidence type="ECO:0000313" key="2">
    <source>
        <dbReference type="EMBL" id="QHC36734.1"/>
    </source>
</evidence>
<reference evidence="2 3" key="1">
    <citation type="journal article" date="2020" name="Carbohydr. Polym.">
        <title>Characterization and optimization of production of bacterial cellulose from strain CGMCC 17276 based on whole-genome analysis.</title>
        <authorList>
            <person name="Lu T."/>
            <person name="Gao H."/>
            <person name="Liao B."/>
            <person name="Wu J."/>
            <person name="Zhang W."/>
            <person name="Huang J."/>
            <person name="Liu M."/>
            <person name="Huang J."/>
            <person name="Chang Z."/>
            <person name="Jin M."/>
            <person name="Yi Z."/>
            <person name="Jiang D."/>
        </authorList>
    </citation>
    <scope>NUCLEOTIDE SEQUENCE [LARGE SCALE GENOMIC DNA]</scope>
    <source>
        <strain evidence="2 3">CGMCC 17276</strain>
    </source>
</reference>
<protein>
    <recommendedName>
        <fullName evidence="4">DUF4431 domain-containing protein</fullName>
    </recommendedName>
</protein>
<dbReference type="OrthoDB" id="1522627at2"/>
<evidence type="ECO:0008006" key="4">
    <source>
        <dbReference type="Google" id="ProtNLM"/>
    </source>
</evidence>
<evidence type="ECO:0000256" key="1">
    <source>
        <dbReference type="SAM" id="SignalP"/>
    </source>
</evidence>
<keyword evidence="1" id="KW-0732">Signal</keyword>
<dbReference type="AlphaFoldDB" id="A0A857FVL5"/>
<proteinExistence type="predicted"/>
<dbReference type="RefSeq" id="WP_159263202.1">
    <property type="nucleotide sequence ID" value="NZ_CP041348.1"/>
</dbReference>
<feature type="signal peptide" evidence="1">
    <location>
        <begin position="1"/>
        <end position="23"/>
    </location>
</feature>
<dbReference type="Proteomes" id="UP000464674">
    <property type="component" value="Chromosome"/>
</dbReference>